<organism evidence="4 5">
    <name type="scientific">Paraburkholderia rhynchosiae</name>
    <dbReference type="NCBI Taxonomy" id="487049"/>
    <lineage>
        <taxon>Bacteria</taxon>
        <taxon>Pseudomonadati</taxon>
        <taxon>Pseudomonadota</taxon>
        <taxon>Betaproteobacteria</taxon>
        <taxon>Burkholderiales</taxon>
        <taxon>Burkholderiaceae</taxon>
        <taxon>Paraburkholderia</taxon>
    </lineage>
</organism>
<keyword evidence="2" id="KW-0229">DNA integration</keyword>
<evidence type="ECO:0000256" key="2">
    <source>
        <dbReference type="ARBA" id="ARBA00022908"/>
    </source>
</evidence>
<dbReference type="RefSeq" id="WP_102632178.1">
    <property type="nucleotide sequence ID" value="NZ_CADIJZ010000005.1"/>
</dbReference>
<dbReference type="Proteomes" id="UP000235659">
    <property type="component" value="Unassembled WGS sequence"/>
</dbReference>
<comment type="similarity">
    <text evidence="1">Belongs to the 'phage' integrase family.</text>
</comment>
<evidence type="ECO:0000313" key="4">
    <source>
        <dbReference type="EMBL" id="PMS31481.1"/>
    </source>
</evidence>
<dbReference type="InterPro" id="IPR025166">
    <property type="entry name" value="Integrase_DNA_bind_dom"/>
</dbReference>
<evidence type="ECO:0000259" key="3">
    <source>
        <dbReference type="Pfam" id="PF13356"/>
    </source>
</evidence>
<gene>
    <name evidence="4" type="ORF">C0Z16_11025</name>
</gene>
<comment type="caution">
    <text evidence="4">The sequence shown here is derived from an EMBL/GenBank/DDBJ whole genome shotgun (WGS) entry which is preliminary data.</text>
</comment>
<dbReference type="PANTHER" id="PTHR30629:SF2">
    <property type="entry name" value="PROPHAGE INTEGRASE INTS-RELATED"/>
    <property type="match status" value="1"/>
</dbReference>
<protein>
    <recommendedName>
        <fullName evidence="3">Integrase DNA-binding domain-containing protein</fullName>
    </recommendedName>
</protein>
<accession>A0ABX4VA88</accession>
<evidence type="ECO:0000313" key="5">
    <source>
        <dbReference type="Proteomes" id="UP000235659"/>
    </source>
</evidence>
<dbReference type="PANTHER" id="PTHR30629">
    <property type="entry name" value="PROPHAGE INTEGRASE"/>
    <property type="match status" value="1"/>
</dbReference>
<feature type="domain" description="Integrase DNA-binding" evidence="3">
    <location>
        <begin position="3"/>
        <end position="87"/>
    </location>
</feature>
<evidence type="ECO:0000256" key="1">
    <source>
        <dbReference type="ARBA" id="ARBA00008857"/>
    </source>
</evidence>
<name>A0ABX4VA88_9BURK</name>
<dbReference type="InterPro" id="IPR038488">
    <property type="entry name" value="Integrase_DNA-bd_sf"/>
</dbReference>
<dbReference type="InterPro" id="IPR050808">
    <property type="entry name" value="Phage_Integrase"/>
</dbReference>
<dbReference type="Gene3D" id="3.30.160.390">
    <property type="entry name" value="Integrase, DNA-binding domain"/>
    <property type="match status" value="1"/>
</dbReference>
<keyword evidence="5" id="KW-1185">Reference proteome</keyword>
<dbReference type="EMBL" id="PNXY01000006">
    <property type="protein sequence ID" value="PMS31481.1"/>
    <property type="molecule type" value="Genomic_DNA"/>
</dbReference>
<sequence>MALTEPTIRKAMPADKPRKLFDGGGLYLLVSPNRGKYWRLKYRFGGKEKTLPFGVYSSVTLADARNFRDEARAQLAAGVDPGDLRKERRATRRHEAVRLKAEMRFSVGSDGALSIRLGAGSVHLNPSETAQLRAFLDETRAVLLKE</sequence>
<dbReference type="Pfam" id="PF13356">
    <property type="entry name" value="Arm-DNA-bind_3"/>
    <property type="match status" value="1"/>
</dbReference>
<reference evidence="4 5" key="1">
    <citation type="submission" date="2018-01" db="EMBL/GenBank/DDBJ databases">
        <title>Whole genome analyses suggest that Burkholderia sensu lato contains two further novel genera in the rhizoxinica-symbiotica group Mycetohabitans gen. nov., and Trinickia gen. nov.: implications for the evolution of diazotrophy and nodulation in the Burkholderiaceae.</title>
        <authorList>
            <person name="Estrada-de los Santos P."/>
            <person name="Palmer M."/>
            <person name="Chavez-Ramirez B."/>
            <person name="Beukes C."/>
            <person name="Steenkamp E.T."/>
            <person name="Hirsch A.M."/>
            <person name="Manyaka P."/>
            <person name="Maluk M."/>
            <person name="Lafos M."/>
            <person name="Crook M."/>
            <person name="Gross E."/>
            <person name="Simon M.F."/>
            <person name="Bueno dos Reis Junior F."/>
            <person name="Poole P.S."/>
            <person name="Venter S.N."/>
            <person name="James E.K."/>
        </authorList>
    </citation>
    <scope>NUCLEOTIDE SEQUENCE [LARGE SCALE GENOMIC DNA]</scope>
    <source>
        <strain evidence="4 5">WSM 3937</strain>
    </source>
</reference>
<proteinExistence type="inferred from homology"/>